<keyword evidence="11" id="KW-1185">Reference proteome</keyword>
<dbReference type="EMBL" id="JAUCMV010000001">
    <property type="protein sequence ID" value="KAK0423549.1"/>
    <property type="molecule type" value="Genomic_DNA"/>
</dbReference>
<dbReference type="InterPro" id="IPR008271">
    <property type="entry name" value="Ser/Thr_kinase_AS"/>
</dbReference>
<dbReference type="InterPro" id="IPR000719">
    <property type="entry name" value="Prot_kinase_dom"/>
</dbReference>
<reference evidence="10" key="1">
    <citation type="submission" date="2023-06" db="EMBL/GenBank/DDBJ databases">
        <title>Genomic analysis of the entomopathogenic nematode Steinernema hermaphroditum.</title>
        <authorList>
            <person name="Schwarz E.M."/>
            <person name="Heppert J.K."/>
            <person name="Baniya A."/>
            <person name="Schwartz H.T."/>
            <person name="Tan C.-H."/>
            <person name="Antoshechkin I."/>
            <person name="Sternberg P.W."/>
            <person name="Goodrich-Blair H."/>
            <person name="Dillman A.R."/>
        </authorList>
    </citation>
    <scope>NUCLEOTIDE SEQUENCE</scope>
    <source>
        <strain evidence="10">PS9179</strain>
        <tissue evidence="10">Whole animal</tissue>
    </source>
</reference>
<dbReference type="PANTHER" id="PTHR47634:SF9">
    <property type="entry name" value="PROTEIN KINASE DOMAIN-CONTAINING PROTEIN-RELATED"/>
    <property type="match status" value="1"/>
</dbReference>
<evidence type="ECO:0000256" key="2">
    <source>
        <dbReference type="ARBA" id="ARBA00022527"/>
    </source>
</evidence>
<dbReference type="GO" id="GO:0005737">
    <property type="term" value="C:cytoplasm"/>
    <property type="evidence" value="ECO:0007669"/>
    <property type="project" value="TreeGrafter"/>
</dbReference>
<keyword evidence="5" id="KW-0418">Kinase</keyword>
<dbReference type="GO" id="GO:0005634">
    <property type="term" value="C:nucleus"/>
    <property type="evidence" value="ECO:0007669"/>
    <property type="project" value="TreeGrafter"/>
</dbReference>
<dbReference type="GO" id="GO:0004674">
    <property type="term" value="F:protein serine/threonine kinase activity"/>
    <property type="evidence" value="ECO:0007669"/>
    <property type="project" value="UniProtKB-KW"/>
</dbReference>
<evidence type="ECO:0000256" key="1">
    <source>
        <dbReference type="ARBA" id="ARBA00012513"/>
    </source>
</evidence>
<comment type="catalytic activity">
    <reaction evidence="7">
        <text>L-threonyl-[protein] + ATP = O-phospho-L-threonyl-[protein] + ADP + H(+)</text>
        <dbReference type="Rhea" id="RHEA:46608"/>
        <dbReference type="Rhea" id="RHEA-COMP:11060"/>
        <dbReference type="Rhea" id="RHEA-COMP:11605"/>
        <dbReference type="ChEBI" id="CHEBI:15378"/>
        <dbReference type="ChEBI" id="CHEBI:30013"/>
        <dbReference type="ChEBI" id="CHEBI:30616"/>
        <dbReference type="ChEBI" id="CHEBI:61977"/>
        <dbReference type="ChEBI" id="CHEBI:456216"/>
        <dbReference type="EC" id="2.7.11.1"/>
    </reaction>
</comment>
<keyword evidence="2" id="KW-0723">Serine/threonine-protein kinase</keyword>
<dbReference type="Gene3D" id="3.30.200.20">
    <property type="entry name" value="Phosphorylase Kinase, domain 1"/>
    <property type="match status" value="1"/>
</dbReference>
<dbReference type="PROSITE" id="PS50011">
    <property type="entry name" value="PROTEIN_KINASE_DOM"/>
    <property type="match status" value="1"/>
</dbReference>
<gene>
    <name evidence="10" type="ORF">QR680_008203</name>
</gene>
<dbReference type="Pfam" id="PF00069">
    <property type="entry name" value="Pkinase"/>
    <property type="match status" value="2"/>
</dbReference>
<dbReference type="AlphaFoldDB" id="A0AA39II70"/>
<keyword evidence="3" id="KW-0808">Transferase</keyword>
<evidence type="ECO:0000256" key="8">
    <source>
        <dbReference type="ARBA" id="ARBA00048679"/>
    </source>
</evidence>
<organism evidence="10 11">
    <name type="scientific">Steinernema hermaphroditum</name>
    <dbReference type="NCBI Taxonomy" id="289476"/>
    <lineage>
        <taxon>Eukaryota</taxon>
        <taxon>Metazoa</taxon>
        <taxon>Ecdysozoa</taxon>
        <taxon>Nematoda</taxon>
        <taxon>Chromadorea</taxon>
        <taxon>Rhabditida</taxon>
        <taxon>Tylenchina</taxon>
        <taxon>Panagrolaimomorpha</taxon>
        <taxon>Strongyloidoidea</taxon>
        <taxon>Steinernematidae</taxon>
        <taxon>Steinernema</taxon>
    </lineage>
</organism>
<evidence type="ECO:0000313" key="11">
    <source>
        <dbReference type="Proteomes" id="UP001175271"/>
    </source>
</evidence>
<evidence type="ECO:0000256" key="5">
    <source>
        <dbReference type="ARBA" id="ARBA00022777"/>
    </source>
</evidence>
<keyword evidence="6" id="KW-0067">ATP-binding</keyword>
<accession>A0AA39II70</accession>
<dbReference type="PANTHER" id="PTHR47634">
    <property type="entry name" value="PROTEIN KINASE DOMAIN-CONTAINING PROTEIN-RELATED"/>
    <property type="match status" value="1"/>
</dbReference>
<dbReference type="GO" id="GO:0005524">
    <property type="term" value="F:ATP binding"/>
    <property type="evidence" value="ECO:0007669"/>
    <property type="project" value="UniProtKB-KW"/>
</dbReference>
<evidence type="ECO:0000256" key="6">
    <source>
        <dbReference type="ARBA" id="ARBA00022840"/>
    </source>
</evidence>
<evidence type="ECO:0000259" key="9">
    <source>
        <dbReference type="PROSITE" id="PS50011"/>
    </source>
</evidence>
<comment type="catalytic activity">
    <reaction evidence="8">
        <text>L-seryl-[protein] + ATP = O-phospho-L-seryl-[protein] + ADP + H(+)</text>
        <dbReference type="Rhea" id="RHEA:17989"/>
        <dbReference type="Rhea" id="RHEA-COMP:9863"/>
        <dbReference type="Rhea" id="RHEA-COMP:11604"/>
        <dbReference type="ChEBI" id="CHEBI:15378"/>
        <dbReference type="ChEBI" id="CHEBI:29999"/>
        <dbReference type="ChEBI" id="CHEBI:30616"/>
        <dbReference type="ChEBI" id="CHEBI:83421"/>
        <dbReference type="ChEBI" id="CHEBI:456216"/>
        <dbReference type="EC" id="2.7.11.1"/>
    </reaction>
</comment>
<dbReference type="InterPro" id="IPR051334">
    <property type="entry name" value="SRPK"/>
</dbReference>
<dbReference type="Gene3D" id="1.10.510.10">
    <property type="entry name" value="Transferase(Phosphotransferase) domain 1"/>
    <property type="match status" value="1"/>
</dbReference>
<evidence type="ECO:0000256" key="7">
    <source>
        <dbReference type="ARBA" id="ARBA00047899"/>
    </source>
</evidence>
<dbReference type="Proteomes" id="UP001175271">
    <property type="component" value="Unassembled WGS sequence"/>
</dbReference>
<sequence length="408" mass="47773">MEQENATDYDDGGLPYIEPGELLRCKYYVIRKLGWGHFSTVWLCWHKYKKRFHAVKIVKARYHDDCKEELRMLKRTKHVREVVQYVDSFCIIRDRLHLCIVTEVLGDNLLSVIQRTEYDDTDPNAILDHIPRVRHVARGILQGLNALEARGIVHTDIKPENVLFTKSELQNCYEALAVLSLILEGQRLPMDMLCTIAASAVIILTPERQAELEWVRSEIEAYKQQLELIKPEEYCGIKIADLGNAVLQQNGNCEEIQTLQYRSPESILRMGYDYVADVFSAACTIYEYATGDYLFGVDDQDRPLEEQIELLSRMRLVVGELPWKTFCRGLRYDEFFDDEGRLQNPTRFSVTDRPHYPRPRAVDRILVDFYGWDRQIAEQFVDFLLMMLKLDPTQRPRARECLQHEWLS</sequence>
<dbReference type="PROSITE" id="PS00108">
    <property type="entry name" value="PROTEIN_KINASE_ST"/>
    <property type="match status" value="1"/>
</dbReference>
<dbReference type="SMART" id="SM00220">
    <property type="entry name" value="S_TKc"/>
    <property type="match status" value="1"/>
</dbReference>
<dbReference type="EC" id="2.7.11.1" evidence="1"/>
<name>A0AA39II70_9BILA</name>
<proteinExistence type="predicted"/>
<dbReference type="SUPFAM" id="SSF56112">
    <property type="entry name" value="Protein kinase-like (PK-like)"/>
    <property type="match status" value="1"/>
</dbReference>
<evidence type="ECO:0000256" key="3">
    <source>
        <dbReference type="ARBA" id="ARBA00022679"/>
    </source>
</evidence>
<feature type="domain" description="Protein kinase" evidence="9">
    <location>
        <begin position="27"/>
        <end position="407"/>
    </location>
</feature>
<keyword evidence="4" id="KW-0547">Nucleotide-binding</keyword>
<protein>
    <recommendedName>
        <fullName evidence="1">non-specific serine/threonine protein kinase</fullName>
        <ecNumber evidence="1">2.7.11.1</ecNumber>
    </recommendedName>
</protein>
<dbReference type="InterPro" id="IPR011009">
    <property type="entry name" value="Kinase-like_dom_sf"/>
</dbReference>
<evidence type="ECO:0000256" key="4">
    <source>
        <dbReference type="ARBA" id="ARBA00022741"/>
    </source>
</evidence>
<dbReference type="GO" id="GO:0000245">
    <property type="term" value="P:spliceosomal complex assembly"/>
    <property type="evidence" value="ECO:0007669"/>
    <property type="project" value="TreeGrafter"/>
</dbReference>
<comment type="caution">
    <text evidence="10">The sequence shown here is derived from an EMBL/GenBank/DDBJ whole genome shotgun (WGS) entry which is preliminary data.</text>
</comment>
<dbReference type="GO" id="GO:0050684">
    <property type="term" value="P:regulation of mRNA processing"/>
    <property type="evidence" value="ECO:0007669"/>
    <property type="project" value="TreeGrafter"/>
</dbReference>
<evidence type="ECO:0000313" key="10">
    <source>
        <dbReference type="EMBL" id="KAK0423549.1"/>
    </source>
</evidence>